<dbReference type="Proteomes" id="UP000052976">
    <property type="component" value="Unassembled WGS sequence"/>
</dbReference>
<name>A0A091EJR7_CORBR</name>
<feature type="non-terminal residue" evidence="2">
    <location>
        <position position="1"/>
    </location>
</feature>
<dbReference type="EMBL" id="KK718719">
    <property type="protein sequence ID" value="KFO58183.1"/>
    <property type="molecule type" value="Genomic_DNA"/>
</dbReference>
<organism evidence="2 3">
    <name type="scientific">Corvus brachyrhynchos</name>
    <name type="common">American crow</name>
    <dbReference type="NCBI Taxonomy" id="85066"/>
    <lineage>
        <taxon>Eukaryota</taxon>
        <taxon>Metazoa</taxon>
        <taxon>Chordata</taxon>
        <taxon>Craniata</taxon>
        <taxon>Vertebrata</taxon>
        <taxon>Euteleostomi</taxon>
        <taxon>Archelosauria</taxon>
        <taxon>Archosauria</taxon>
        <taxon>Dinosauria</taxon>
        <taxon>Saurischia</taxon>
        <taxon>Theropoda</taxon>
        <taxon>Coelurosauria</taxon>
        <taxon>Aves</taxon>
        <taxon>Neognathae</taxon>
        <taxon>Neoaves</taxon>
        <taxon>Telluraves</taxon>
        <taxon>Australaves</taxon>
        <taxon>Passeriformes</taxon>
        <taxon>Corvoidea</taxon>
        <taxon>Corvidae</taxon>
        <taxon>Corvus</taxon>
    </lineage>
</organism>
<reference evidence="2 3" key="1">
    <citation type="submission" date="2014-04" db="EMBL/GenBank/DDBJ databases">
        <title>Genome evolution of avian class.</title>
        <authorList>
            <person name="Zhang G."/>
            <person name="Li C."/>
        </authorList>
    </citation>
    <scope>NUCLEOTIDE SEQUENCE [LARGE SCALE GENOMIC DNA]</scope>
    <source>
        <strain evidence="2">BGI_N302</strain>
    </source>
</reference>
<feature type="domain" description="SEA" evidence="1">
    <location>
        <begin position="1"/>
        <end position="57"/>
    </location>
</feature>
<evidence type="ECO:0000259" key="1">
    <source>
        <dbReference type="PROSITE" id="PS50024"/>
    </source>
</evidence>
<evidence type="ECO:0000313" key="3">
    <source>
        <dbReference type="Proteomes" id="UP000052976"/>
    </source>
</evidence>
<dbReference type="STRING" id="85066.A0A091EJR7"/>
<evidence type="ECO:0000313" key="2">
    <source>
        <dbReference type="EMBL" id="KFO58183.1"/>
    </source>
</evidence>
<protein>
    <submittedName>
        <fullName evidence="2">Basement membrane-specific heparan sulfate proteoglycan core protein</fullName>
    </submittedName>
</protein>
<dbReference type="PROSITE" id="PS50024">
    <property type="entry name" value="SEA"/>
    <property type="match status" value="1"/>
</dbReference>
<feature type="non-terminal residue" evidence="2">
    <location>
        <position position="57"/>
    </location>
</feature>
<proteinExistence type="predicted"/>
<sequence>VYFRALVNFTRSIDYSSRLEDPDSEEFREISEAVVDTLESEYYKVPGEQVVSVVFIK</sequence>
<gene>
    <name evidence="2" type="ORF">N302_05527</name>
</gene>
<accession>A0A091EJR7</accession>
<keyword evidence="3" id="KW-1185">Reference proteome</keyword>
<dbReference type="InterPro" id="IPR000082">
    <property type="entry name" value="SEA_dom"/>
</dbReference>
<dbReference type="AlphaFoldDB" id="A0A091EJR7"/>